<sequence length="277" mass="31386">MGRKIKKASVLGGVFICMAAIVKVMYDTNVFKRKEIHLAHKKIPEGSRFKILQMSDLHNKVFGRSNKKLLQTIEEAEADMVMITGDLIDRNTKQWAQVFSLIERIVSVYRHVFFVTGNHEWDHPLTHPFLEGLRERRVTVLRNEHASLQINDSLGINVVGIDDVNTNRENVGQAFDGIDQQLYTILLSHSPDFVNEYKDKPADLILSGHTHGGKVKIPFVGSLVAPGQGLLPEYDQGMYRIGYDQLLYVDRGLGTSVVHVRFLNQSQISLLEVTHKD</sequence>
<dbReference type="HOGENOM" id="CLU_025443_3_2_9"/>
<evidence type="ECO:0000313" key="5">
    <source>
        <dbReference type="Proteomes" id="UP000007397"/>
    </source>
</evidence>
<accession>I0JL60</accession>
<dbReference type="eggNOG" id="COG1408">
    <property type="taxonomic scope" value="Bacteria"/>
</dbReference>
<dbReference type="PANTHER" id="PTHR31302">
    <property type="entry name" value="TRANSMEMBRANE PROTEIN WITH METALLOPHOSPHOESTERASE DOMAIN-RELATED"/>
    <property type="match status" value="1"/>
</dbReference>
<evidence type="ECO:0000259" key="3">
    <source>
        <dbReference type="Pfam" id="PF00149"/>
    </source>
</evidence>
<dbReference type="InterPro" id="IPR004843">
    <property type="entry name" value="Calcineurin-like_PHP"/>
</dbReference>
<dbReference type="GO" id="GO:0046872">
    <property type="term" value="F:metal ion binding"/>
    <property type="evidence" value="ECO:0007669"/>
    <property type="project" value="UniProtKB-KW"/>
</dbReference>
<dbReference type="InterPro" id="IPR051158">
    <property type="entry name" value="Metallophosphoesterase_sf"/>
</dbReference>
<keyword evidence="1" id="KW-0479">Metal-binding</keyword>
<feature type="domain" description="Calcineurin-like phosphoesterase" evidence="3">
    <location>
        <begin position="49"/>
        <end position="212"/>
    </location>
</feature>
<dbReference type="KEGG" id="hhd:HBHAL_2535"/>
<dbReference type="CDD" id="cd07385">
    <property type="entry name" value="MPP_YkuE_C"/>
    <property type="match status" value="1"/>
</dbReference>
<keyword evidence="2" id="KW-0378">Hydrolase</keyword>
<name>I0JL60_HALH3</name>
<dbReference type="AlphaFoldDB" id="I0JL60"/>
<dbReference type="Pfam" id="PF00149">
    <property type="entry name" value="Metallophos"/>
    <property type="match status" value="1"/>
</dbReference>
<proteinExistence type="predicted"/>
<dbReference type="GO" id="GO:0016020">
    <property type="term" value="C:membrane"/>
    <property type="evidence" value="ECO:0007669"/>
    <property type="project" value="GOC"/>
</dbReference>
<organism evidence="4 5">
    <name type="scientific">Halobacillus halophilus (strain ATCC 35676 / DSM 2266 / JCM 20832 / KCTC 3685 / LMG 17431 / NBRC 102448 / NCIMB 2269)</name>
    <name type="common">Sporosarcina halophila</name>
    <dbReference type="NCBI Taxonomy" id="866895"/>
    <lineage>
        <taxon>Bacteria</taxon>
        <taxon>Bacillati</taxon>
        <taxon>Bacillota</taxon>
        <taxon>Bacilli</taxon>
        <taxon>Bacillales</taxon>
        <taxon>Bacillaceae</taxon>
        <taxon>Halobacillus</taxon>
    </lineage>
</organism>
<gene>
    <name evidence="4" type="ordered locus">HBHAL_2535</name>
</gene>
<dbReference type="EMBL" id="HE717023">
    <property type="protein sequence ID" value="CCG44880.1"/>
    <property type="molecule type" value="Genomic_DNA"/>
</dbReference>
<dbReference type="Gene3D" id="3.60.21.10">
    <property type="match status" value="1"/>
</dbReference>
<dbReference type="GO" id="GO:0009245">
    <property type="term" value="P:lipid A biosynthetic process"/>
    <property type="evidence" value="ECO:0007669"/>
    <property type="project" value="TreeGrafter"/>
</dbReference>
<keyword evidence="5" id="KW-1185">Reference proteome</keyword>
<reference evidence="4 5" key="1">
    <citation type="journal article" date="2013" name="Environ. Microbiol.">
        <title>Chloride and organic osmolytes: a hybrid strategy to cope with elevated salinities by the moderately halophilic, chloride-dependent bacterium Halobacillus halophilus.</title>
        <authorList>
            <person name="Saum S.H."/>
            <person name="Pfeiffer F."/>
            <person name="Palm P."/>
            <person name="Rampp M."/>
            <person name="Schuster S.C."/>
            <person name="Muller V."/>
            <person name="Oesterhelt D."/>
        </authorList>
    </citation>
    <scope>NUCLEOTIDE SEQUENCE [LARGE SCALE GENOMIC DNA]</scope>
    <source>
        <strain evidence="5">ATCC 35676 / DSM 2266 / JCM 20832 / KCTC 3685 / LMG 17431 / NBRC 102448 / NCIMB 2269</strain>
    </source>
</reference>
<evidence type="ECO:0000313" key="4">
    <source>
        <dbReference type="EMBL" id="CCG44880.1"/>
    </source>
</evidence>
<dbReference type="RefSeq" id="WP_014642776.1">
    <property type="nucleotide sequence ID" value="NC_017668.1"/>
</dbReference>
<protein>
    <recommendedName>
        <fullName evidence="3">Calcineurin-like phosphoesterase domain-containing protein</fullName>
    </recommendedName>
</protein>
<dbReference type="PANTHER" id="PTHR31302:SF31">
    <property type="entry name" value="PHOSPHODIESTERASE YAEI"/>
    <property type="match status" value="1"/>
</dbReference>
<dbReference type="SUPFAM" id="SSF56300">
    <property type="entry name" value="Metallo-dependent phosphatases"/>
    <property type="match status" value="1"/>
</dbReference>
<evidence type="ECO:0000256" key="2">
    <source>
        <dbReference type="ARBA" id="ARBA00022801"/>
    </source>
</evidence>
<evidence type="ECO:0000256" key="1">
    <source>
        <dbReference type="ARBA" id="ARBA00022723"/>
    </source>
</evidence>
<dbReference type="GO" id="GO:0008758">
    <property type="term" value="F:UDP-2,3-diacylglucosamine hydrolase activity"/>
    <property type="evidence" value="ECO:0007669"/>
    <property type="project" value="TreeGrafter"/>
</dbReference>
<dbReference type="PATRIC" id="fig|866895.3.peg.1546"/>
<dbReference type="Proteomes" id="UP000007397">
    <property type="component" value="Chromosome"/>
</dbReference>
<dbReference type="InterPro" id="IPR029052">
    <property type="entry name" value="Metallo-depent_PP-like"/>
</dbReference>